<keyword evidence="2" id="KW-1185">Reference proteome</keyword>
<dbReference type="EMBL" id="MU277247">
    <property type="protein sequence ID" value="KAI0057450.1"/>
    <property type="molecule type" value="Genomic_DNA"/>
</dbReference>
<evidence type="ECO:0000313" key="1">
    <source>
        <dbReference type="EMBL" id="KAI0057450.1"/>
    </source>
</evidence>
<name>A0ACB8SND0_9AGAM</name>
<accession>A0ACB8SND0</accession>
<dbReference type="Proteomes" id="UP000814140">
    <property type="component" value="Unassembled WGS sequence"/>
</dbReference>
<organism evidence="1 2">
    <name type="scientific">Artomyces pyxidatus</name>
    <dbReference type="NCBI Taxonomy" id="48021"/>
    <lineage>
        <taxon>Eukaryota</taxon>
        <taxon>Fungi</taxon>
        <taxon>Dikarya</taxon>
        <taxon>Basidiomycota</taxon>
        <taxon>Agaricomycotina</taxon>
        <taxon>Agaricomycetes</taxon>
        <taxon>Russulales</taxon>
        <taxon>Auriscalpiaceae</taxon>
        <taxon>Artomyces</taxon>
    </lineage>
</organism>
<reference evidence="1" key="2">
    <citation type="journal article" date="2022" name="New Phytol.">
        <title>Evolutionary transition to the ectomycorrhizal habit in the genomes of a hyperdiverse lineage of mushroom-forming fungi.</title>
        <authorList>
            <person name="Looney B."/>
            <person name="Miyauchi S."/>
            <person name="Morin E."/>
            <person name="Drula E."/>
            <person name="Courty P.E."/>
            <person name="Kohler A."/>
            <person name="Kuo A."/>
            <person name="LaButti K."/>
            <person name="Pangilinan J."/>
            <person name="Lipzen A."/>
            <person name="Riley R."/>
            <person name="Andreopoulos W."/>
            <person name="He G."/>
            <person name="Johnson J."/>
            <person name="Nolan M."/>
            <person name="Tritt A."/>
            <person name="Barry K.W."/>
            <person name="Grigoriev I.V."/>
            <person name="Nagy L.G."/>
            <person name="Hibbett D."/>
            <person name="Henrissat B."/>
            <person name="Matheny P.B."/>
            <person name="Labbe J."/>
            <person name="Martin F.M."/>
        </authorList>
    </citation>
    <scope>NUCLEOTIDE SEQUENCE</scope>
    <source>
        <strain evidence="1">HHB10654</strain>
    </source>
</reference>
<reference evidence="1" key="1">
    <citation type="submission" date="2021-03" db="EMBL/GenBank/DDBJ databases">
        <authorList>
            <consortium name="DOE Joint Genome Institute"/>
            <person name="Ahrendt S."/>
            <person name="Looney B.P."/>
            <person name="Miyauchi S."/>
            <person name="Morin E."/>
            <person name="Drula E."/>
            <person name="Courty P.E."/>
            <person name="Chicoki N."/>
            <person name="Fauchery L."/>
            <person name="Kohler A."/>
            <person name="Kuo A."/>
            <person name="Labutti K."/>
            <person name="Pangilinan J."/>
            <person name="Lipzen A."/>
            <person name="Riley R."/>
            <person name="Andreopoulos W."/>
            <person name="He G."/>
            <person name="Johnson J."/>
            <person name="Barry K.W."/>
            <person name="Grigoriev I.V."/>
            <person name="Nagy L."/>
            <person name="Hibbett D."/>
            <person name="Henrissat B."/>
            <person name="Matheny P.B."/>
            <person name="Labbe J."/>
            <person name="Martin F."/>
        </authorList>
    </citation>
    <scope>NUCLEOTIDE SEQUENCE</scope>
    <source>
        <strain evidence="1">HHB10654</strain>
    </source>
</reference>
<comment type="caution">
    <text evidence="1">The sequence shown here is derived from an EMBL/GenBank/DDBJ whole genome shotgun (WGS) entry which is preliminary data.</text>
</comment>
<proteinExistence type="predicted"/>
<gene>
    <name evidence="1" type="ORF">BV25DRAFT_1920157</name>
</gene>
<evidence type="ECO:0000313" key="2">
    <source>
        <dbReference type="Proteomes" id="UP000814140"/>
    </source>
</evidence>
<sequence>MPDISAVAVITSDPDQITKPSEPTSPSSIRIAGPPFDDAHADIILRSSDNVDFHVHKLLLSMASPVFSDMFSAPRLASSSSSTGDEMKDGLPIIHVTEDEHTIELMLKFCYPRTCCPSPSLNDFDSISRAMHVANKYQVDFICDAVVFRLEDDVTPVDSENVERLYALAWMLRMRRFVLAAARRTLSSPEQIFTDFEELGHIPALALTRLARYQCDCGKAATSSTSDLTWIDSGDLPSMGRCGTCSNSQYSYSGWTAYLADINARLTRAPSHRTCIDPISSIASAVNKSSQCKNCSRITSSVFAALASFQERLAAEVKRRVSLVDLETPF</sequence>
<protein>
    <submittedName>
        <fullName evidence="1">Uncharacterized protein</fullName>
    </submittedName>
</protein>